<keyword evidence="1" id="KW-0472">Membrane</keyword>
<evidence type="ECO:0000256" key="2">
    <source>
        <dbReference type="SAM" id="SignalP"/>
    </source>
</evidence>
<organism evidence="3 4">
    <name type="scientific">Corynebacterium riegelii</name>
    <dbReference type="NCBI Taxonomy" id="156976"/>
    <lineage>
        <taxon>Bacteria</taxon>
        <taxon>Bacillati</taxon>
        <taxon>Actinomycetota</taxon>
        <taxon>Actinomycetes</taxon>
        <taxon>Mycobacteriales</taxon>
        <taxon>Corynebacteriaceae</taxon>
        <taxon>Corynebacterium</taxon>
    </lineage>
</organism>
<dbReference type="PATRIC" id="fig|156976.3.peg.1657"/>
<name>A0A0K1RCM6_9CORY</name>
<gene>
    <name evidence="3" type="ORF">AK829_08275</name>
</gene>
<keyword evidence="1" id="KW-0812">Transmembrane</keyword>
<keyword evidence="2" id="KW-0732">Signal</keyword>
<proteinExistence type="predicted"/>
<dbReference type="InterPro" id="IPR022435">
    <property type="entry name" value="Surface-anchored_actinobac"/>
</dbReference>
<keyword evidence="4" id="KW-1185">Reference proteome</keyword>
<evidence type="ECO:0000313" key="4">
    <source>
        <dbReference type="Proteomes" id="UP000060016"/>
    </source>
</evidence>
<dbReference type="KEGG" id="crie:AK829_08275"/>
<dbReference type="NCBIfam" id="NF038134">
    <property type="entry name" value="choice_anch_M"/>
    <property type="match status" value="1"/>
</dbReference>
<dbReference type="STRING" id="156976.AK829_08275"/>
<feature type="chain" id="PRO_5005468112" description="Peptidase" evidence="2">
    <location>
        <begin position="28"/>
        <end position="286"/>
    </location>
</feature>
<feature type="signal peptide" evidence="2">
    <location>
        <begin position="1"/>
        <end position="27"/>
    </location>
</feature>
<evidence type="ECO:0000256" key="1">
    <source>
        <dbReference type="SAM" id="Phobius"/>
    </source>
</evidence>
<sequence>MKKISALVTAALIATAPAAALAPVATAQVQDNNPALQQVVEANEAIAPLGERTVISAGHADLGAMFVDGQLQFLVRDDTHTPAVWRHLEDVVFEVGDAAKQTLPETNDFDFTGAKPGSDVWVVPQTEVAGVPWLGWNTQAPSLLERSTSGMSLEYGGHSGPGSFSLFVQPGGFHEPQQLWNSSASGAQSMWVEPNTHTHANWVFTEAGVQLVKVRVNVEDTDGNVHTDEQVLRFAVSTDASQAFDAQFTASEGAQSNTSAGLIAGVGIGVLILAALAFVLVRGRKK</sequence>
<accession>A0A0K1RCM6</accession>
<evidence type="ECO:0000313" key="3">
    <source>
        <dbReference type="EMBL" id="AKV59153.1"/>
    </source>
</evidence>
<dbReference type="Proteomes" id="UP000060016">
    <property type="component" value="Chromosome"/>
</dbReference>
<dbReference type="EMBL" id="CP012342">
    <property type="protein sequence ID" value="AKV59153.1"/>
    <property type="molecule type" value="Genomic_DNA"/>
</dbReference>
<evidence type="ECO:0008006" key="5">
    <source>
        <dbReference type="Google" id="ProtNLM"/>
    </source>
</evidence>
<dbReference type="AlphaFoldDB" id="A0A0K1RCM6"/>
<protein>
    <recommendedName>
        <fullName evidence="5">Peptidase</fullName>
    </recommendedName>
</protein>
<dbReference type="NCBIfam" id="TIGR03769">
    <property type="entry name" value="P_ac_wall_RPT"/>
    <property type="match status" value="1"/>
</dbReference>
<reference evidence="3 4" key="1">
    <citation type="submission" date="2015-08" db="EMBL/GenBank/DDBJ databases">
        <authorList>
            <person name="Babu N.S."/>
            <person name="Beckwith C.J."/>
            <person name="Beseler K.G."/>
            <person name="Brison A."/>
            <person name="Carone J.V."/>
            <person name="Caskin T.P."/>
            <person name="Diamond M."/>
            <person name="Durham M.E."/>
            <person name="Foxe J.M."/>
            <person name="Go M."/>
            <person name="Henderson B.A."/>
            <person name="Jones I.B."/>
            <person name="McGettigan J.A."/>
            <person name="Micheletti S.J."/>
            <person name="Nasrallah M.E."/>
            <person name="Ortiz D."/>
            <person name="Piller C.R."/>
            <person name="Privatt S.R."/>
            <person name="Schneider S.L."/>
            <person name="Sharp S."/>
            <person name="Smith T.C."/>
            <person name="Stanton J.D."/>
            <person name="Ullery H.E."/>
            <person name="Wilson R.J."/>
            <person name="Serrano M.G."/>
            <person name="Buck G."/>
            <person name="Lee V."/>
            <person name="Wang Y."/>
            <person name="Carvalho R."/>
            <person name="Voegtly L."/>
            <person name="Shi R."/>
            <person name="Duckworth R."/>
            <person name="Johnson A."/>
            <person name="Loviza R."/>
            <person name="Walstead R."/>
            <person name="Shah Z."/>
            <person name="Kiflezghi M."/>
            <person name="Wade K."/>
            <person name="Ball S.L."/>
            <person name="Bradley K.W."/>
            <person name="Asai D.J."/>
            <person name="Bowman C.A."/>
            <person name="Russell D.A."/>
            <person name="Pope W.H."/>
            <person name="Jacobs-Sera D."/>
            <person name="Hendrix R.W."/>
            <person name="Hatfull G.F."/>
        </authorList>
    </citation>
    <scope>NUCLEOTIDE SEQUENCE [LARGE SCALE GENOMIC DNA]</scope>
    <source>
        <strain evidence="3 4">PUDD_83A45</strain>
    </source>
</reference>
<feature type="transmembrane region" description="Helical" evidence="1">
    <location>
        <begin position="260"/>
        <end position="281"/>
    </location>
</feature>
<keyword evidence="1" id="KW-1133">Transmembrane helix</keyword>
<dbReference type="RefSeq" id="WP_052205424.1">
    <property type="nucleotide sequence ID" value="NZ_CP012342.1"/>
</dbReference>